<dbReference type="SMART" id="SM01179">
    <property type="entry name" value="DUF862"/>
    <property type="match status" value="1"/>
</dbReference>
<dbReference type="Pfam" id="PF05903">
    <property type="entry name" value="Peptidase_C97"/>
    <property type="match status" value="1"/>
</dbReference>
<dbReference type="GO" id="GO:0006508">
    <property type="term" value="P:proteolysis"/>
    <property type="evidence" value="ECO:0007669"/>
    <property type="project" value="UniProtKB-KW"/>
</dbReference>
<dbReference type="InterPro" id="IPR042266">
    <property type="entry name" value="PPPDE_sf"/>
</dbReference>
<dbReference type="Gene3D" id="3.30.200.20">
    <property type="entry name" value="Phosphorylase Kinase, domain 1"/>
    <property type="match status" value="1"/>
</dbReference>
<dbReference type="InterPro" id="IPR036426">
    <property type="entry name" value="Bulb-type_lectin_dom_sf"/>
</dbReference>
<keyword evidence="5" id="KW-0325">Glycoprotein</keyword>
<feature type="region of interest" description="Disordered" evidence="6">
    <location>
        <begin position="727"/>
        <end position="775"/>
    </location>
</feature>
<dbReference type="EMBL" id="PNBA02000001">
    <property type="protein sequence ID" value="KAG6437950.1"/>
    <property type="molecule type" value="Genomic_DNA"/>
</dbReference>
<keyword evidence="2" id="KW-0645">Protease</keyword>
<dbReference type="Proteomes" id="UP000298416">
    <property type="component" value="Unassembled WGS sequence"/>
</dbReference>
<organism evidence="8">
    <name type="scientific">Salvia splendens</name>
    <name type="common">Scarlet sage</name>
    <dbReference type="NCBI Taxonomy" id="180675"/>
    <lineage>
        <taxon>Eukaryota</taxon>
        <taxon>Viridiplantae</taxon>
        <taxon>Streptophyta</taxon>
        <taxon>Embryophyta</taxon>
        <taxon>Tracheophyta</taxon>
        <taxon>Spermatophyta</taxon>
        <taxon>Magnoliopsida</taxon>
        <taxon>eudicotyledons</taxon>
        <taxon>Gunneridae</taxon>
        <taxon>Pentapetalae</taxon>
        <taxon>asterids</taxon>
        <taxon>lamiids</taxon>
        <taxon>Lamiales</taxon>
        <taxon>Lamiaceae</taxon>
        <taxon>Nepetoideae</taxon>
        <taxon>Mentheae</taxon>
        <taxon>Salviinae</taxon>
        <taxon>Salvia</taxon>
        <taxon>Salvia subgen. Calosphace</taxon>
        <taxon>core Calosphace</taxon>
    </lineage>
</organism>
<comment type="caution">
    <text evidence="8">The sequence shown here is derived from an EMBL/GenBank/DDBJ whole genome shotgun (WGS) entry which is preliminary data.</text>
</comment>
<feature type="domain" description="PPPDE" evidence="7">
    <location>
        <begin position="552"/>
        <end position="692"/>
    </location>
</feature>
<evidence type="ECO:0000256" key="5">
    <source>
        <dbReference type="ARBA" id="ARBA00023180"/>
    </source>
</evidence>
<evidence type="ECO:0000256" key="3">
    <source>
        <dbReference type="ARBA" id="ARBA00022729"/>
    </source>
</evidence>
<evidence type="ECO:0000313" key="9">
    <source>
        <dbReference type="Proteomes" id="UP000298416"/>
    </source>
</evidence>
<feature type="region of interest" description="Disordered" evidence="6">
    <location>
        <begin position="478"/>
        <end position="501"/>
    </location>
</feature>
<dbReference type="AlphaFoldDB" id="A0A8X8YUM0"/>
<evidence type="ECO:0000256" key="4">
    <source>
        <dbReference type="ARBA" id="ARBA00022801"/>
    </source>
</evidence>
<dbReference type="SUPFAM" id="SSF56112">
    <property type="entry name" value="Protein kinase-like (PK-like)"/>
    <property type="match status" value="1"/>
</dbReference>
<dbReference type="InterPro" id="IPR001480">
    <property type="entry name" value="Bulb-type_lectin_dom"/>
</dbReference>
<dbReference type="PANTHER" id="PTHR47976:SF15">
    <property type="entry name" value="G-TYPE LECTIN S-RECEPTOR-LIKE SERINE_THREONINE-PROTEIN KINASE RLK1"/>
    <property type="match status" value="1"/>
</dbReference>
<dbReference type="PROSITE" id="PS51858">
    <property type="entry name" value="PPPDE"/>
    <property type="match status" value="1"/>
</dbReference>
<name>A0A8X8YUM0_SALSN</name>
<evidence type="ECO:0000256" key="1">
    <source>
        <dbReference type="ARBA" id="ARBA00008140"/>
    </source>
</evidence>
<evidence type="ECO:0000256" key="6">
    <source>
        <dbReference type="SAM" id="MobiDB-lite"/>
    </source>
</evidence>
<protein>
    <recommendedName>
        <fullName evidence="7">PPPDE domain-containing protein</fullName>
    </recommendedName>
</protein>
<dbReference type="Gene3D" id="3.90.1720.30">
    <property type="entry name" value="PPPDE domains"/>
    <property type="match status" value="1"/>
</dbReference>
<keyword evidence="9" id="KW-1185">Reference proteome</keyword>
<sequence length="817" mass="89851">MQLQLEKVQADSDRKIALVREEAAKREQQMREEAARREQQMEDRMMLLSTSNSDPWRSSPPGDFALGFQPLQGNDNLYILSIWFDKIPTKPSPGLKEAATRTGGQVDHATFNDTGNLALRRRNSSILWESFRHPTDTILPTQTIEFDETLVSRRSEANFSMARFYATVNHEGDFFFYTKSVPSNSEYDVKYYCSYDLYSSPNASEAAIRVVFSSEALISVVRRNGQVQVISPSSILPSSDNYHRATLDWEGVFTQYYHPKNFGNSPGWQVAKSWPDDICIYVLGETGSGACGYNSACEMQNGRPVCTCPSEFSLVDPLDRNGDCKPNFPQICRGGENGSVPQDNEYRLEMISDIDWPLNDYQKISPCSVEECQRACLDDCLGGAAIHRVNTCWKKKLPLSNGKVQKDSQAKPLNPVRDPSSSSNLRCFTYKELELATDGFKEELGRGSFGIVYKGEIPLGSQNIVAVKKLDRMFQDSEKEFKTRSERHRPDSPHESCDHGRVLRGGASPFACIRVHEQWDTSGLSVRPSAAKLEPTGTDRKGAGVLARGDGCKVSLNVYDLSQGLARQLSTAFLGKPIEAIWHTGVVVYGREYYFGGGIESAPAGTTPYGTPIRTIDLGATHVSKEVFEEYLDKIGPRYTAETYNLLAHNCNNFSNEVAEFLVGASIPDYILNLPNEVMSSPMAPLILPMIQNLENTLRAGAVPQAPQFRPSALASSNQVTAAASKLANGATNQSPNTKDEGADTEQTKTKTVSSSSGAGDAVAGDPLGDARSKVQEEISSEFAAIMATGTLRASEAAALATRRVMQRHGHMSTAQS</sequence>
<keyword evidence="4" id="KW-0378">Hydrolase</keyword>
<dbReference type="GO" id="GO:0008233">
    <property type="term" value="F:peptidase activity"/>
    <property type="evidence" value="ECO:0007669"/>
    <property type="project" value="UniProtKB-KW"/>
</dbReference>
<comment type="similarity">
    <text evidence="1">Belongs to the DeSI family.</text>
</comment>
<dbReference type="PANTHER" id="PTHR47976">
    <property type="entry name" value="G-TYPE LECTIN S-RECEPTOR-LIKE SERINE/THREONINE-PROTEIN KINASE SD2-5"/>
    <property type="match status" value="1"/>
</dbReference>
<evidence type="ECO:0000259" key="7">
    <source>
        <dbReference type="PROSITE" id="PS51858"/>
    </source>
</evidence>
<reference evidence="8" key="2">
    <citation type="submission" date="2020-08" db="EMBL/GenBank/DDBJ databases">
        <title>Plant Genome Project.</title>
        <authorList>
            <person name="Zhang R.-G."/>
        </authorList>
    </citation>
    <scope>NUCLEOTIDE SEQUENCE</scope>
    <source>
        <strain evidence="8">Huo1</strain>
        <tissue evidence="8">Leaf</tissue>
    </source>
</reference>
<reference evidence="8" key="1">
    <citation type="submission" date="2018-01" db="EMBL/GenBank/DDBJ databases">
        <authorList>
            <person name="Mao J.F."/>
        </authorList>
    </citation>
    <scope>NUCLEOTIDE SEQUENCE</scope>
    <source>
        <strain evidence="8">Huo1</strain>
        <tissue evidence="8">Leaf</tissue>
    </source>
</reference>
<keyword evidence="3" id="KW-0732">Signal</keyword>
<accession>A0A8X8YUM0</accession>
<evidence type="ECO:0000256" key="2">
    <source>
        <dbReference type="ARBA" id="ARBA00022670"/>
    </source>
</evidence>
<dbReference type="InterPro" id="IPR011009">
    <property type="entry name" value="Kinase-like_dom_sf"/>
</dbReference>
<dbReference type="SUPFAM" id="SSF51110">
    <property type="entry name" value="alpha-D-mannose-specific plant lectins"/>
    <property type="match status" value="1"/>
</dbReference>
<feature type="compositionally biased region" description="Low complexity" evidence="6">
    <location>
        <begin position="753"/>
        <end position="766"/>
    </location>
</feature>
<dbReference type="Pfam" id="PF01453">
    <property type="entry name" value="B_lectin"/>
    <property type="match status" value="1"/>
</dbReference>
<gene>
    <name evidence="8" type="ORF">SASPL_102881</name>
</gene>
<feature type="compositionally biased region" description="Basic and acidic residues" evidence="6">
    <location>
        <begin position="738"/>
        <end position="749"/>
    </location>
</feature>
<proteinExistence type="inferred from homology"/>
<dbReference type="InterPro" id="IPR051343">
    <property type="entry name" value="G-type_lectin_kinases/EP1-like"/>
</dbReference>
<dbReference type="InterPro" id="IPR008580">
    <property type="entry name" value="PPPDE_dom"/>
</dbReference>
<evidence type="ECO:0000313" key="8">
    <source>
        <dbReference type="EMBL" id="KAG6437950.1"/>
    </source>
</evidence>